<organism evidence="1 2">
    <name type="scientific">Natrinema hispanicum</name>
    <dbReference type="NCBI Taxonomy" id="392421"/>
    <lineage>
        <taxon>Archaea</taxon>
        <taxon>Methanobacteriati</taxon>
        <taxon>Methanobacteriota</taxon>
        <taxon>Stenosarchaea group</taxon>
        <taxon>Halobacteria</taxon>
        <taxon>Halobacteriales</taxon>
        <taxon>Natrialbaceae</taxon>
        <taxon>Natrinema</taxon>
    </lineage>
</organism>
<protein>
    <submittedName>
        <fullName evidence="1">Uncharacterized protein</fullName>
    </submittedName>
</protein>
<dbReference type="AlphaFoldDB" id="A0A482Y6Z9"/>
<accession>A0A482Y6Z9</accession>
<sequence>MIGVFDRFAHLLTGQFTVAVGGSNQWESSLTPVENKV</sequence>
<dbReference type="EMBL" id="SHMP01000010">
    <property type="protein sequence ID" value="RZV05227.1"/>
    <property type="molecule type" value="Genomic_DNA"/>
</dbReference>
<evidence type="ECO:0000313" key="2">
    <source>
        <dbReference type="Proteomes" id="UP000291097"/>
    </source>
</evidence>
<comment type="caution">
    <text evidence="1">The sequence shown here is derived from an EMBL/GenBank/DDBJ whole genome shotgun (WGS) entry which is preliminary data.</text>
</comment>
<proteinExistence type="predicted"/>
<gene>
    <name evidence="1" type="ORF">BDK88_4250</name>
</gene>
<evidence type="ECO:0000313" key="1">
    <source>
        <dbReference type="EMBL" id="RZV05227.1"/>
    </source>
</evidence>
<name>A0A482Y6Z9_9EURY</name>
<reference evidence="1 2" key="1">
    <citation type="submission" date="2019-02" db="EMBL/GenBank/DDBJ databases">
        <title>Genomic Encyclopedia of Archaeal and Bacterial Type Strains, Phase II (KMG-II): from individual species to whole genera.</title>
        <authorList>
            <person name="Goeker M."/>
        </authorList>
    </citation>
    <scope>NUCLEOTIDE SEQUENCE [LARGE SCALE GENOMIC DNA]</scope>
    <source>
        <strain evidence="1 2">DSM 18328</strain>
    </source>
</reference>
<dbReference type="Proteomes" id="UP000291097">
    <property type="component" value="Unassembled WGS sequence"/>
</dbReference>